<sequence>MKTKLSILTLLLFALVITSCMGRAELVYDEIIPGADRTEVYLPMLEGKNVALAVNNSSVVGEVTLLDTLVSMGVNVVRIFAPEHGFRGGNNYDTVDVKTGIPVSNLYSSGTYKPLPKDLAGVDIMIFDMQDVGVRFYTYLSTLHYVMEACAEHGIMLIVMDRPNPNDYYVDGPVLDTNFRSFVGMHPIPILHGLTLGEYAGMINGEGWLKDGMQCELAVVEVANYEHGKEYILPIPPSPNLNTQQSILLYPSLCLFEGTVISQGRGTMFPFQVLGNPLLAEHYEFSFTPVSIEGMSTRPPHMDVECFGMDLREYDVSVFRESGRLNLGWLLEFYNVYPNKEEFFREGRFDRLAGGDILRKQIIEGLKEEQIRESWEPALSQYKEMRQKYLIYN</sequence>
<gene>
    <name evidence="3" type="ORF">SDC9_77040</name>
</gene>
<dbReference type="PANTHER" id="PTHR42915:SF1">
    <property type="entry name" value="PEPTIDOGLYCAN BETA-N-ACETYLMURAMIDASE NAMZ"/>
    <property type="match status" value="1"/>
</dbReference>
<comment type="caution">
    <text evidence="3">The sequence shown here is derived from an EMBL/GenBank/DDBJ whole genome shotgun (WGS) entry which is preliminary data.</text>
</comment>
<name>A0A644YPV0_9ZZZZ</name>
<dbReference type="PROSITE" id="PS51257">
    <property type="entry name" value="PROKAR_LIPOPROTEIN"/>
    <property type="match status" value="1"/>
</dbReference>
<dbReference type="GO" id="GO:0033922">
    <property type="term" value="F:peptidoglycan beta-N-acetylmuramidase activity"/>
    <property type="evidence" value="ECO:0007669"/>
    <property type="project" value="InterPro"/>
</dbReference>
<evidence type="ECO:0008006" key="4">
    <source>
        <dbReference type="Google" id="ProtNLM"/>
    </source>
</evidence>
<evidence type="ECO:0000259" key="2">
    <source>
        <dbReference type="Pfam" id="PF20732"/>
    </source>
</evidence>
<dbReference type="PANTHER" id="PTHR42915">
    <property type="entry name" value="HYPOTHETICAL 460 KDA PROTEIN IN FEUA-SIGW INTERGENIC REGION [PRECURSOR]"/>
    <property type="match status" value="1"/>
</dbReference>
<dbReference type="Gene3D" id="3.90.1150.140">
    <property type="match status" value="1"/>
</dbReference>
<evidence type="ECO:0000259" key="1">
    <source>
        <dbReference type="Pfam" id="PF07075"/>
    </source>
</evidence>
<proteinExistence type="predicted"/>
<organism evidence="3">
    <name type="scientific">bioreactor metagenome</name>
    <dbReference type="NCBI Taxonomy" id="1076179"/>
    <lineage>
        <taxon>unclassified sequences</taxon>
        <taxon>metagenomes</taxon>
        <taxon>ecological metagenomes</taxon>
    </lineage>
</organism>
<reference evidence="3" key="1">
    <citation type="submission" date="2019-08" db="EMBL/GenBank/DDBJ databases">
        <authorList>
            <person name="Kucharzyk K."/>
            <person name="Murdoch R.W."/>
            <person name="Higgins S."/>
            <person name="Loffler F."/>
        </authorList>
    </citation>
    <scope>NUCLEOTIDE SEQUENCE</scope>
</reference>
<protein>
    <recommendedName>
        <fullName evidence="4">DUF1343 domain-containing protein</fullName>
    </recommendedName>
</protein>
<accession>A0A644YPV0</accession>
<dbReference type="PIRSF" id="PIRSF016719">
    <property type="entry name" value="UCP016719"/>
    <property type="match status" value="1"/>
</dbReference>
<dbReference type="Pfam" id="PF20732">
    <property type="entry name" value="NamZ_C"/>
    <property type="match status" value="1"/>
</dbReference>
<dbReference type="EMBL" id="VSSQ01005799">
    <property type="protein sequence ID" value="MPM30490.1"/>
    <property type="molecule type" value="Genomic_DNA"/>
</dbReference>
<evidence type="ECO:0000313" key="3">
    <source>
        <dbReference type="EMBL" id="MPM30490.1"/>
    </source>
</evidence>
<dbReference type="InterPro" id="IPR048502">
    <property type="entry name" value="NamZ_N"/>
</dbReference>
<dbReference type="Gene3D" id="3.40.50.12170">
    <property type="entry name" value="Uncharacterised protein PF07075, DUF1343"/>
    <property type="match status" value="1"/>
</dbReference>
<dbReference type="AlphaFoldDB" id="A0A644YPV0"/>
<dbReference type="InterPro" id="IPR008302">
    <property type="entry name" value="NamZ"/>
</dbReference>
<feature type="domain" description="Peptidoglycan beta-N-acetylmuramidase NamZ C-terminal" evidence="2">
    <location>
        <begin position="248"/>
        <end position="392"/>
    </location>
</feature>
<dbReference type="InterPro" id="IPR048503">
    <property type="entry name" value="NamZ_C"/>
</dbReference>
<feature type="domain" description="Peptidoglycan beta-N-acetylmuramidase NamZ N-terminal" evidence="1">
    <location>
        <begin position="50"/>
        <end position="244"/>
    </location>
</feature>
<dbReference type="Pfam" id="PF07075">
    <property type="entry name" value="NamZ_N"/>
    <property type="match status" value="1"/>
</dbReference>